<evidence type="ECO:0000313" key="13">
    <source>
        <dbReference type="EMBL" id="KAK4188773.1"/>
    </source>
</evidence>
<comment type="pathway">
    <text evidence="2">Protein modification; protein glycosylation.</text>
</comment>
<evidence type="ECO:0000256" key="8">
    <source>
        <dbReference type="ARBA" id="ARBA00022824"/>
    </source>
</evidence>
<proteinExistence type="predicted"/>
<evidence type="ECO:0000256" key="12">
    <source>
        <dbReference type="SAM" id="MobiDB-lite"/>
    </source>
</evidence>
<organism evidence="13 14">
    <name type="scientific">Podospora australis</name>
    <dbReference type="NCBI Taxonomy" id="1536484"/>
    <lineage>
        <taxon>Eukaryota</taxon>
        <taxon>Fungi</taxon>
        <taxon>Dikarya</taxon>
        <taxon>Ascomycota</taxon>
        <taxon>Pezizomycotina</taxon>
        <taxon>Sordariomycetes</taxon>
        <taxon>Sordariomycetidae</taxon>
        <taxon>Sordariales</taxon>
        <taxon>Podosporaceae</taxon>
        <taxon>Podospora</taxon>
    </lineage>
</organism>
<dbReference type="GO" id="GO:0004578">
    <property type="term" value="F:chitobiosyldiphosphodolichol beta-mannosyltransferase activity"/>
    <property type="evidence" value="ECO:0007669"/>
    <property type="project" value="UniProtKB-EC"/>
</dbReference>
<reference evidence="13" key="1">
    <citation type="journal article" date="2023" name="Mol. Phylogenet. Evol.">
        <title>Genome-scale phylogeny and comparative genomics of the fungal order Sordariales.</title>
        <authorList>
            <person name="Hensen N."/>
            <person name="Bonometti L."/>
            <person name="Westerberg I."/>
            <person name="Brannstrom I.O."/>
            <person name="Guillou S."/>
            <person name="Cros-Aarteil S."/>
            <person name="Calhoun S."/>
            <person name="Haridas S."/>
            <person name="Kuo A."/>
            <person name="Mondo S."/>
            <person name="Pangilinan J."/>
            <person name="Riley R."/>
            <person name="LaButti K."/>
            <person name="Andreopoulos B."/>
            <person name="Lipzen A."/>
            <person name="Chen C."/>
            <person name="Yan M."/>
            <person name="Daum C."/>
            <person name="Ng V."/>
            <person name="Clum A."/>
            <person name="Steindorff A."/>
            <person name="Ohm R.A."/>
            <person name="Martin F."/>
            <person name="Silar P."/>
            <person name="Natvig D.O."/>
            <person name="Lalanne C."/>
            <person name="Gautier V."/>
            <person name="Ament-Velasquez S.L."/>
            <person name="Kruys A."/>
            <person name="Hutchinson M.I."/>
            <person name="Powell A.J."/>
            <person name="Barry K."/>
            <person name="Miller A.N."/>
            <person name="Grigoriev I.V."/>
            <person name="Debuchy R."/>
            <person name="Gladieux P."/>
            <person name="Hiltunen Thoren M."/>
            <person name="Johannesson H."/>
        </authorList>
    </citation>
    <scope>NUCLEOTIDE SEQUENCE</scope>
    <source>
        <strain evidence="13">PSN309</strain>
    </source>
</reference>
<dbReference type="GO" id="GO:0005789">
    <property type="term" value="C:endoplasmic reticulum membrane"/>
    <property type="evidence" value="ECO:0007669"/>
    <property type="project" value="UniProtKB-SubCell"/>
</dbReference>
<dbReference type="Pfam" id="PF13692">
    <property type="entry name" value="Glyco_trans_1_4"/>
    <property type="match status" value="1"/>
</dbReference>
<evidence type="ECO:0000256" key="4">
    <source>
        <dbReference type="ARBA" id="ARBA00015841"/>
    </source>
</evidence>
<evidence type="ECO:0000256" key="11">
    <source>
        <dbReference type="ARBA" id="ARBA00024899"/>
    </source>
</evidence>
<dbReference type="CDD" id="cd03816">
    <property type="entry name" value="GT33_ALG1-like"/>
    <property type="match status" value="1"/>
</dbReference>
<evidence type="ECO:0000256" key="3">
    <source>
        <dbReference type="ARBA" id="ARBA00012611"/>
    </source>
</evidence>
<keyword evidence="10" id="KW-0472">Membrane</keyword>
<keyword evidence="8" id="KW-0256">Endoplasmic reticulum</keyword>
<keyword evidence="6" id="KW-0808">Transferase</keyword>
<dbReference type="PANTHER" id="PTHR13036:SF0">
    <property type="entry name" value="CHITOBIOSYLDIPHOSPHODOLICHOL BETA-MANNOSYLTRANSFERASE"/>
    <property type="match status" value="1"/>
</dbReference>
<dbReference type="EC" id="2.4.1.142" evidence="3"/>
<keyword evidence="9" id="KW-1133">Transmembrane helix</keyword>
<comment type="subcellular location">
    <subcellularLocation>
        <location evidence="1">Endoplasmic reticulum membrane</location>
        <topology evidence="1">Single-pass membrane protein</topology>
    </subcellularLocation>
</comment>
<evidence type="ECO:0000256" key="6">
    <source>
        <dbReference type="ARBA" id="ARBA00022679"/>
    </source>
</evidence>
<dbReference type="PANTHER" id="PTHR13036">
    <property type="entry name" value="BETA1,4 MANNOSYLTRANSFERASE"/>
    <property type="match status" value="1"/>
</dbReference>
<reference evidence="13" key="2">
    <citation type="submission" date="2023-05" db="EMBL/GenBank/DDBJ databases">
        <authorList>
            <consortium name="Lawrence Berkeley National Laboratory"/>
            <person name="Steindorff A."/>
            <person name="Hensen N."/>
            <person name="Bonometti L."/>
            <person name="Westerberg I."/>
            <person name="Brannstrom I.O."/>
            <person name="Guillou S."/>
            <person name="Cros-Aarteil S."/>
            <person name="Calhoun S."/>
            <person name="Haridas S."/>
            <person name="Kuo A."/>
            <person name="Mondo S."/>
            <person name="Pangilinan J."/>
            <person name="Riley R."/>
            <person name="Labutti K."/>
            <person name="Andreopoulos B."/>
            <person name="Lipzen A."/>
            <person name="Chen C."/>
            <person name="Yanf M."/>
            <person name="Daum C."/>
            <person name="Ng V."/>
            <person name="Clum A."/>
            <person name="Ohm R."/>
            <person name="Martin F."/>
            <person name="Silar P."/>
            <person name="Natvig D."/>
            <person name="Lalanne C."/>
            <person name="Gautier V."/>
            <person name="Ament-Velasquez S.L."/>
            <person name="Kruys A."/>
            <person name="Hutchinson M.I."/>
            <person name="Powell A.J."/>
            <person name="Barry K."/>
            <person name="Miller A.N."/>
            <person name="Grigoriev I.V."/>
            <person name="Debuchy R."/>
            <person name="Gladieux P."/>
            <person name="Thoren M.H."/>
            <person name="Johannesson H."/>
        </authorList>
    </citation>
    <scope>NUCLEOTIDE SEQUENCE</scope>
    <source>
        <strain evidence="13">PSN309</strain>
    </source>
</reference>
<comment type="caution">
    <text evidence="13">The sequence shown here is derived from an EMBL/GenBank/DDBJ whole genome shotgun (WGS) entry which is preliminary data.</text>
</comment>
<accession>A0AAN6WW76</accession>
<evidence type="ECO:0000256" key="7">
    <source>
        <dbReference type="ARBA" id="ARBA00022692"/>
    </source>
</evidence>
<keyword evidence="7" id="KW-0812">Transmembrane</keyword>
<name>A0AAN6WW76_9PEZI</name>
<dbReference type="AlphaFoldDB" id="A0AAN6WW76"/>
<evidence type="ECO:0000256" key="9">
    <source>
        <dbReference type="ARBA" id="ARBA00022989"/>
    </source>
</evidence>
<dbReference type="FunFam" id="3.40.50.2000:FF:000162">
    <property type="entry name" value="Beta-1,4-mannosyltransferase (Alg1), putative"/>
    <property type="match status" value="1"/>
</dbReference>
<comment type="function">
    <text evidence="11">Participates in the formation of the lipid-linked precursor oligosaccharide for N-glycosylation. Involved in assembling the dolichol-pyrophosphate-GlcNAc(2)-Man(5) intermediate on the cytoplasmic surface of the ER.</text>
</comment>
<gene>
    <name evidence="13" type="ORF">QBC35DRAFT_473331</name>
</gene>
<dbReference type="SUPFAM" id="SSF53756">
    <property type="entry name" value="UDP-Glycosyltransferase/glycogen phosphorylase"/>
    <property type="match status" value="1"/>
</dbReference>
<evidence type="ECO:0000256" key="5">
    <source>
        <dbReference type="ARBA" id="ARBA00022676"/>
    </source>
</evidence>
<keyword evidence="5" id="KW-0328">Glycosyltransferase</keyword>
<dbReference type="EMBL" id="MU864384">
    <property type="protein sequence ID" value="KAK4188773.1"/>
    <property type="molecule type" value="Genomic_DNA"/>
</dbReference>
<protein>
    <recommendedName>
        <fullName evidence="4">Chitobiosyldiphosphodolichol beta-mannosyltransferase</fullName>
        <ecNumber evidence="3">2.4.1.142</ecNumber>
    </recommendedName>
</protein>
<dbReference type="Proteomes" id="UP001302126">
    <property type="component" value="Unassembled WGS sequence"/>
</dbReference>
<evidence type="ECO:0000256" key="10">
    <source>
        <dbReference type="ARBA" id="ARBA00023136"/>
    </source>
</evidence>
<feature type="region of interest" description="Disordered" evidence="12">
    <location>
        <begin position="1"/>
        <end position="55"/>
    </location>
</feature>
<keyword evidence="14" id="KW-1185">Reference proteome</keyword>
<dbReference type="Gene3D" id="3.40.50.2000">
    <property type="entry name" value="Glycogen Phosphorylase B"/>
    <property type="match status" value="1"/>
</dbReference>
<evidence type="ECO:0000313" key="14">
    <source>
        <dbReference type="Proteomes" id="UP001302126"/>
    </source>
</evidence>
<dbReference type="InterPro" id="IPR026051">
    <property type="entry name" value="ALG1-like"/>
</dbReference>
<sequence length="482" mass="52462">MRTYGSASGCARGYESASENVSANMRDRRRGGGGGGLPSRAKRRTPLSSINPVPAVRVRRRYNRRSSGGGSSVHVLVLGDIGRSPRMTYHALSIAKHGGRVNLIGYYETQPHPDILTNPSITLTPLPTPPARPAIIPFILFAPLKVLFQVFHLTRLLCYGLSPAEWILVQNPPSIPTLAVAGLACFLRNTKLMIDWHNYGWTILAGTRGAGHPLAILSKVYETYVGRLGSHHLTVTHAMARQLRDAPYRIKSPLTAVHDRPAEIFQPITSSAVKEEVLGRVIPTPHLVPSILDGTTRLIVSSTSWTPDEDFSILLDALAQYASSGSTVPVLAIITGKGPQKEMYLRKIDQLTRAGKLPNVRITTAFLPFEDYAKLLACADLGICLHMSSSGVDLPMKVVDMFGAGLPVAAYSGYESFGELVKEGENGRGFETAEELAGILHNLLSEDGTKELGLLKKGAVKEGSRRWDEEWDSTVGKIMRLT</sequence>
<evidence type="ECO:0000256" key="1">
    <source>
        <dbReference type="ARBA" id="ARBA00004389"/>
    </source>
</evidence>
<evidence type="ECO:0000256" key="2">
    <source>
        <dbReference type="ARBA" id="ARBA00004922"/>
    </source>
</evidence>